<dbReference type="CDD" id="cd03528">
    <property type="entry name" value="Rieske_RO_ferredoxin"/>
    <property type="match status" value="1"/>
</dbReference>
<dbReference type="SUPFAM" id="SSF50022">
    <property type="entry name" value="ISP domain"/>
    <property type="match status" value="1"/>
</dbReference>
<reference evidence="6 7" key="1">
    <citation type="submission" date="2019-03" db="EMBL/GenBank/DDBJ databases">
        <title>Genomics of glacier-inhabiting Cryobacterium strains.</title>
        <authorList>
            <person name="Liu Q."/>
            <person name="Xin Y.-H."/>
        </authorList>
    </citation>
    <scope>NUCLEOTIDE SEQUENCE [LARGE SCALE GENOMIC DNA]</scope>
    <source>
        <strain evidence="6 7">Hh14</strain>
    </source>
</reference>
<dbReference type="InterPro" id="IPR017941">
    <property type="entry name" value="Rieske_2Fe-2S"/>
</dbReference>
<evidence type="ECO:0000313" key="6">
    <source>
        <dbReference type="EMBL" id="TFD52285.1"/>
    </source>
</evidence>
<dbReference type="AlphaFoldDB" id="A0A4R9A4W3"/>
<keyword evidence="4" id="KW-0411">Iron-sulfur</keyword>
<dbReference type="GO" id="GO:0051537">
    <property type="term" value="F:2 iron, 2 sulfur cluster binding"/>
    <property type="evidence" value="ECO:0007669"/>
    <property type="project" value="UniProtKB-KW"/>
</dbReference>
<dbReference type="PROSITE" id="PS51296">
    <property type="entry name" value="RIESKE"/>
    <property type="match status" value="1"/>
</dbReference>
<dbReference type="Proteomes" id="UP000297447">
    <property type="component" value="Unassembled WGS sequence"/>
</dbReference>
<evidence type="ECO:0000256" key="3">
    <source>
        <dbReference type="ARBA" id="ARBA00023004"/>
    </source>
</evidence>
<comment type="caution">
    <text evidence="6">The sequence shown here is derived from an EMBL/GenBank/DDBJ whole genome shotgun (WGS) entry which is preliminary data.</text>
</comment>
<dbReference type="GO" id="GO:0004497">
    <property type="term" value="F:monooxygenase activity"/>
    <property type="evidence" value="ECO:0007669"/>
    <property type="project" value="UniProtKB-ARBA"/>
</dbReference>
<dbReference type="PANTHER" id="PTHR21496">
    <property type="entry name" value="FERREDOXIN-RELATED"/>
    <property type="match status" value="1"/>
</dbReference>
<protein>
    <submittedName>
        <fullName evidence="6">Non-heme iron oxygenase ferredoxin subunit</fullName>
    </submittedName>
</protein>
<dbReference type="InterPro" id="IPR036922">
    <property type="entry name" value="Rieske_2Fe-2S_sf"/>
</dbReference>
<evidence type="ECO:0000313" key="7">
    <source>
        <dbReference type="Proteomes" id="UP000297447"/>
    </source>
</evidence>
<accession>A0A4R9A4W3</accession>
<proteinExistence type="predicted"/>
<keyword evidence="1" id="KW-0001">2Fe-2S</keyword>
<gene>
    <name evidence="6" type="ORF">E3T55_06695</name>
</gene>
<evidence type="ECO:0000256" key="1">
    <source>
        <dbReference type="ARBA" id="ARBA00022714"/>
    </source>
</evidence>
<dbReference type="Pfam" id="PF00355">
    <property type="entry name" value="Rieske"/>
    <property type="match status" value="1"/>
</dbReference>
<name>A0A4R9A4W3_9MICO</name>
<keyword evidence="2" id="KW-0479">Metal-binding</keyword>
<evidence type="ECO:0000256" key="2">
    <source>
        <dbReference type="ARBA" id="ARBA00022723"/>
    </source>
</evidence>
<dbReference type="GO" id="GO:0016705">
    <property type="term" value="F:oxidoreductase activity, acting on paired donors, with incorporation or reduction of molecular oxygen"/>
    <property type="evidence" value="ECO:0007669"/>
    <property type="project" value="UniProtKB-ARBA"/>
</dbReference>
<keyword evidence="3" id="KW-0408">Iron</keyword>
<evidence type="ECO:0000256" key="4">
    <source>
        <dbReference type="ARBA" id="ARBA00023014"/>
    </source>
</evidence>
<dbReference type="Gene3D" id="2.102.10.10">
    <property type="entry name" value="Rieske [2Fe-2S] iron-sulphur domain"/>
    <property type="match status" value="1"/>
</dbReference>
<dbReference type="EMBL" id="SOHE01000029">
    <property type="protein sequence ID" value="TFD52285.1"/>
    <property type="molecule type" value="Genomic_DNA"/>
</dbReference>
<evidence type="ECO:0000259" key="5">
    <source>
        <dbReference type="PROSITE" id="PS51296"/>
    </source>
</evidence>
<dbReference type="PANTHER" id="PTHR21496:SF23">
    <property type="entry name" value="3-PHENYLPROPIONATE_CINNAMIC ACID DIOXYGENASE FERREDOXIN SUBUNIT"/>
    <property type="match status" value="1"/>
</dbReference>
<sequence>MSENKFVVAQDGDIEDGEAIKIDRAITGADDDIAVFFDNGEYFALNDTCSHATASLSEGWIENGEVECPMHSGRFCLASGEVLSMPASENMRTHRVVLENGDVILYPGVPAGVKA</sequence>
<keyword evidence="7" id="KW-1185">Reference proteome</keyword>
<organism evidence="6 7">
    <name type="scientific">Cryobacterium frigoriphilum</name>
    <dbReference type="NCBI Taxonomy" id="1259150"/>
    <lineage>
        <taxon>Bacteria</taxon>
        <taxon>Bacillati</taxon>
        <taxon>Actinomycetota</taxon>
        <taxon>Actinomycetes</taxon>
        <taxon>Micrococcales</taxon>
        <taxon>Microbacteriaceae</taxon>
        <taxon>Cryobacterium</taxon>
    </lineage>
</organism>
<dbReference type="RefSeq" id="WP_134518796.1">
    <property type="nucleotide sequence ID" value="NZ_SOHE01000029.1"/>
</dbReference>
<dbReference type="OrthoDB" id="147178at2"/>
<feature type="domain" description="Rieske" evidence="5">
    <location>
        <begin position="6"/>
        <end position="105"/>
    </location>
</feature>
<dbReference type="GO" id="GO:0046872">
    <property type="term" value="F:metal ion binding"/>
    <property type="evidence" value="ECO:0007669"/>
    <property type="project" value="UniProtKB-KW"/>
</dbReference>